<protein>
    <submittedName>
        <fullName evidence="7">Transporter</fullName>
    </submittedName>
</protein>
<feature type="transmembrane region" description="Helical" evidence="6">
    <location>
        <begin position="187"/>
        <end position="204"/>
    </location>
</feature>
<dbReference type="InterPro" id="IPR001123">
    <property type="entry name" value="LeuE-type"/>
</dbReference>
<dbReference type="GO" id="GO:0005886">
    <property type="term" value="C:plasma membrane"/>
    <property type="evidence" value="ECO:0007669"/>
    <property type="project" value="UniProtKB-SubCell"/>
</dbReference>
<evidence type="ECO:0000256" key="2">
    <source>
        <dbReference type="ARBA" id="ARBA00022475"/>
    </source>
</evidence>
<evidence type="ECO:0000256" key="1">
    <source>
        <dbReference type="ARBA" id="ARBA00004651"/>
    </source>
</evidence>
<comment type="subcellular location">
    <subcellularLocation>
        <location evidence="1">Cell membrane</location>
        <topology evidence="1">Multi-pass membrane protein</topology>
    </subcellularLocation>
</comment>
<dbReference type="PANTHER" id="PTHR30086">
    <property type="entry name" value="ARGININE EXPORTER PROTEIN ARGO"/>
    <property type="match status" value="1"/>
</dbReference>
<feature type="transmembrane region" description="Helical" evidence="6">
    <location>
        <begin position="37"/>
        <end position="63"/>
    </location>
</feature>
<dbReference type="Proteomes" id="UP000286351">
    <property type="component" value="Unassembled WGS sequence"/>
</dbReference>
<dbReference type="GO" id="GO:0015171">
    <property type="term" value="F:amino acid transmembrane transporter activity"/>
    <property type="evidence" value="ECO:0007669"/>
    <property type="project" value="TreeGrafter"/>
</dbReference>
<keyword evidence="2" id="KW-1003">Cell membrane</keyword>
<evidence type="ECO:0000313" key="7">
    <source>
        <dbReference type="EMBL" id="RON40952.1"/>
    </source>
</evidence>
<gene>
    <name evidence="7" type="ORF">BK664_05430</name>
</gene>
<proteinExistence type="predicted"/>
<organism evidence="7 8">
    <name type="scientific">Pseudomonas brassicacearum</name>
    <dbReference type="NCBI Taxonomy" id="930166"/>
    <lineage>
        <taxon>Bacteria</taxon>
        <taxon>Pseudomonadati</taxon>
        <taxon>Pseudomonadota</taxon>
        <taxon>Gammaproteobacteria</taxon>
        <taxon>Pseudomonadales</taxon>
        <taxon>Pseudomonadaceae</taxon>
        <taxon>Pseudomonas</taxon>
    </lineage>
</organism>
<feature type="transmembrane region" description="Helical" evidence="6">
    <location>
        <begin position="69"/>
        <end position="90"/>
    </location>
</feature>
<comment type="caution">
    <text evidence="7">The sequence shown here is derived from an EMBL/GenBank/DDBJ whole genome shotgun (WGS) entry which is preliminary data.</text>
</comment>
<keyword evidence="5 6" id="KW-0472">Membrane</keyword>
<dbReference type="EMBL" id="MOBO01000004">
    <property type="protein sequence ID" value="RON40952.1"/>
    <property type="molecule type" value="Genomic_DNA"/>
</dbReference>
<dbReference type="RefSeq" id="WP_123364894.1">
    <property type="nucleotide sequence ID" value="NZ_MOBO01000004.1"/>
</dbReference>
<keyword evidence="4 6" id="KW-1133">Transmembrane helix</keyword>
<evidence type="ECO:0000256" key="6">
    <source>
        <dbReference type="SAM" id="Phobius"/>
    </source>
</evidence>
<dbReference type="PANTHER" id="PTHR30086:SF19">
    <property type="entry name" value="THREONINE EFFLUX PROTEIN"/>
    <property type="match status" value="1"/>
</dbReference>
<feature type="transmembrane region" description="Helical" evidence="6">
    <location>
        <begin position="6"/>
        <end position="25"/>
    </location>
</feature>
<evidence type="ECO:0000256" key="5">
    <source>
        <dbReference type="ARBA" id="ARBA00023136"/>
    </source>
</evidence>
<evidence type="ECO:0000313" key="8">
    <source>
        <dbReference type="Proteomes" id="UP000286351"/>
    </source>
</evidence>
<evidence type="ECO:0000256" key="3">
    <source>
        <dbReference type="ARBA" id="ARBA00022692"/>
    </source>
</evidence>
<reference evidence="7 8" key="1">
    <citation type="submission" date="2016-10" db="EMBL/GenBank/DDBJ databases">
        <title>Comparative genome analysis of multiple Pseudomonas spp. focuses on biocontrol and plant growth promoting traits.</title>
        <authorList>
            <person name="Tao X.-Y."/>
            <person name="Taylor C.G."/>
        </authorList>
    </citation>
    <scope>NUCLEOTIDE SEQUENCE [LARGE SCALE GENOMIC DNA]</scope>
    <source>
        <strain evidence="7 8">38D4</strain>
    </source>
</reference>
<name>A0A423JTD6_9PSED</name>
<sequence length="207" mass="21899">MLTAALIYLMAVISPGPNFIIVSRFSSLNSVTAGFGATLGICTVGVMFSTLSLLGLAALLAQYPGFSDVATLCGSAYLLYIAYVIIKSVLQKGAGGNSGAPQVIGGFFEGYKVGVITNISNMKTIAFMVSIYAGFLSSPRTSTDKFLVVLLCSTLELIWYSTVALLFGQGRVKALFLKYTRQIDMGLAVFLVGFSLNNAIPVFIGSH</sequence>
<keyword evidence="3 6" id="KW-0812">Transmembrane</keyword>
<accession>A0A423JTD6</accession>
<evidence type="ECO:0000256" key="4">
    <source>
        <dbReference type="ARBA" id="ARBA00022989"/>
    </source>
</evidence>
<feature type="transmembrane region" description="Helical" evidence="6">
    <location>
        <begin position="111"/>
        <end position="134"/>
    </location>
</feature>
<dbReference type="Pfam" id="PF01810">
    <property type="entry name" value="LysE"/>
    <property type="match status" value="1"/>
</dbReference>
<feature type="transmembrane region" description="Helical" evidence="6">
    <location>
        <begin position="146"/>
        <end position="167"/>
    </location>
</feature>
<dbReference type="AlphaFoldDB" id="A0A423JTD6"/>